<evidence type="ECO:0000259" key="7">
    <source>
        <dbReference type="PROSITE" id="PS51935"/>
    </source>
</evidence>
<dbReference type="PROSITE" id="PS51935">
    <property type="entry name" value="NLPC_P60"/>
    <property type="match status" value="1"/>
</dbReference>
<name>A0ABY7AEQ4_9FIRM</name>
<evidence type="ECO:0000256" key="4">
    <source>
        <dbReference type="ARBA" id="ARBA00022807"/>
    </source>
</evidence>
<dbReference type="SUPFAM" id="SSF47090">
    <property type="entry name" value="PGBD-like"/>
    <property type="match status" value="4"/>
</dbReference>
<dbReference type="Gene3D" id="1.10.101.10">
    <property type="entry name" value="PGBD-like superfamily/PGBD"/>
    <property type="match status" value="4"/>
</dbReference>
<feature type="region of interest" description="Disordered" evidence="5">
    <location>
        <begin position="365"/>
        <end position="391"/>
    </location>
</feature>
<feature type="signal peptide" evidence="6">
    <location>
        <begin position="1"/>
        <end position="27"/>
    </location>
</feature>
<proteinExistence type="inferred from homology"/>
<dbReference type="InterPro" id="IPR002477">
    <property type="entry name" value="Peptidoglycan-bd-like"/>
</dbReference>
<dbReference type="SUPFAM" id="SSF54001">
    <property type="entry name" value="Cysteine proteinases"/>
    <property type="match status" value="1"/>
</dbReference>
<keyword evidence="4" id="KW-0788">Thiol protease</keyword>
<dbReference type="InterPro" id="IPR038765">
    <property type="entry name" value="Papain-like_cys_pep_sf"/>
</dbReference>
<evidence type="ECO:0000256" key="2">
    <source>
        <dbReference type="ARBA" id="ARBA00022670"/>
    </source>
</evidence>
<dbReference type="PANTHER" id="PTHR41533:SF1">
    <property type="entry name" value="L,D-TRANSPEPTIDASE YCBB-RELATED"/>
    <property type="match status" value="1"/>
</dbReference>
<evidence type="ECO:0000256" key="6">
    <source>
        <dbReference type="SAM" id="SignalP"/>
    </source>
</evidence>
<comment type="similarity">
    <text evidence="1">Belongs to the peptidase C40 family.</text>
</comment>
<dbReference type="EMBL" id="CP113524">
    <property type="protein sequence ID" value="WAJ24012.1"/>
    <property type="molecule type" value="Genomic_DNA"/>
</dbReference>
<evidence type="ECO:0000313" key="8">
    <source>
        <dbReference type="EMBL" id="WAJ24012.1"/>
    </source>
</evidence>
<organism evidence="8 9">
    <name type="scientific">Lacrimispora xylanolytica</name>
    <dbReference type="NCBI Taxonomy" id="29375"/>
    <lineage>
        <taxon>Bacteria</taxon>
        <taxon>Bacillati</taxon>
        <taxon>Bacillota</taxon>
        <taxon>Clostridia</taxon>
        <taxon>Lachnospirales</taxon>
        <taxon>Lachnospiraceae</taxon>
        <taxon>Lacrimispora</taxon>
    </lineage>
</organism>
<evidence type="ECO:0000256" key="1">
    <source>
        <dbReference type="ARBA" id="ARBA00007074"/>
    </source>
</evidence>
<keyword evidence="2" id="KW-0645">Protease</keyword>
<gene>
    <name evidence="8" type="ORF">OW255_00335</name>
</gene>
<dbReference type="InterPro" id="IPR052905">
    <property type="entry name" value="LD-transpeptidase_YkuD-like"/>
</dbReference>
<keyword evidence="3" id="KW-0378">Hydrolase</keyword>
<dbReference type="PROSITE" id="PS51257">
    <property type="entry name" value="PROKAR_LIPOPROTEIN"/>
    <property type="match status" value="1"/>
</dbReference>
<feature type="domain" description="NlpC/P60" evidence="7">
    <location>
        <begin position="392"/>
        <end position="511"/>
    </location>
</feature>
<feature type="compositionally biased region" description="Gly residues" evidence="5">
    <location>
        <begin position="378"/>
        <end position="391"/>
    </location>
</feature>
<dbReference type="InterPro" id="IPR000064">
    <property type="entry name" value="NLP_P60_dom"/>
</dbReference>
<dbReference type="Proteomes" id="UP001163115">
    <property type="component" value="Chromosome"/>
</dbReference>
<dbReference type="Pfam" id="PF00877">
    <property type="entry name" value="NLPC_P60"/>
    <property type="match status" value="1"/>
</dbReference>
<dbReference type="RefSeq" id="WP_268115245.1">
    <property type="nucleotide sequence ID" value="NZ_CP113524.1"/>
</dbReference>
<dbReference type="PANTHER" id="PTHR41533">
    <property type="entry name" value="L,D-TRANSPEPTIDASE HI_1667-RELATED"/>
    <property type="match status" value="1"/>
</dbReference>
<evidence type="ECO:0000256" key="3">
    <source>
        <dbReference type="ARBA" id="ARBA00022801"/>
    </source>
</evidence>
<feature type="compositionally biased region" description="Low complexity" evidence="5">
    <location>
        <begin position="365"/>
        <end position="377"/>
    </location>
</feature>
<protein>
    <submittedName>
        <fullName evidence="8">Peptidoglycan-binding protein</fullName>
    </submittedName>
</protein>
<dbReference type="Gene3D" id="3.90.1720.10">
    <property type="entry name" value="endopeptidase domain like (from Nostoc punctiforme)"/>
    <property type="match status" value="1"/>
</dbReference>
<sequence>MNIKIIWRKRVIRSFFLAATATTFLSACTSTETSTNKSSATPSTATVSEAKKEYQPIARLLPGEVLLPKLNGVPDLKENPIPEYLRNGVEHPVVASLQERLMKLGFMDNDEPTQFFGNVTEAAIKVYQRQNGLAQDGIVGPETFTSIMSPAAKYYAVAKGVCGDDITRIQTRLYELGYLADAAQVNGTFGDETEVAVRKLQEVNGLNIDGKVGRQTINLLYSEEIKPNLVSYGEKSDVVLASQKRLKELGYLMTEADGAYGNDTVTAVKQFQARNDLVVDGYLGPSTRVALNSREAQPNGMTLGEQGDSVTNVQKLLNKYGYLASSNVTGYYGELTVNAVKAFQSNNGLSADGSVGKDTLNKLSGSGVKSAGSKSNTGKGGSGNSSGPVKGGSGVNGLLSIARSKLGKPYVWGSKGPGSFDCSGFIYWSLNQVGVRQSYLTSAGWRSVGKYTKISSFGDLRAGDIVVVSGHVGIVAGGGNVIDASSSHGRVVERSLSNWWRNNFICGWRIFG</sequence>
<evidence type="ECO:0000313" key="9">
    <source>
        <dbReference type="Proteomes" id="UP001163115"/>
    </source>
</evidence>
<dbReference type="Pfam" id="PF01471">
    <property type="entry name" value="PG_binding_1"/>
    <property type="match status" value="4"/>
</dbReference>
<dbReference type="InterPro" id="IPR036366">
    <property type="entry name" value="PGBDSf"/>
</dbReference>
<dbReference type="InterPro" id="IPR036365">
    <property type="entry name" value="PGBD-like_sf"/>
</dbReference>
<feature type="chain" id="PRO_5047194641" evidence="6">
    <location>
        <begin position="28"/>
        <end position="512"/>
    </location>
</feature>
<reference evidence="8" key="1">
    <citation type="submission" date="2022-11" db="EMBL/GenBank/DDBJ databases">
        <title>Lacrimispora xylanolytica sy1, complete genome.</title>
        <authorList>
            <person name="Choi S."/>
        </authorList>
    </citation>
    <scope>NUCLEOTIDE SEQUENCE</scope>
    <source>
        <strain evidence="8">Sy1</strain>
    </source>
</reference>
<evidence type="ECO:0000256" key="5">
    <source>
        <dbReference type="SAM" id="MobiDB-lite"/>
    </source>
</evidence>
<keyword evidence="9" id="KW-1185">Reference proteome</keyword>
<keyword evidence="6" id="KW-0732">Signal</keyword>
<accession>A0ABY7AEQ4</accession>